<dbReference type="PANTHER" id="PTHR30136:SF34">
    <property type="entry name" value="TRANSCRIPTIONAL REGULATOR"/>
    <property type="match status" value="1"/>
</dbReference>
<dbReference type="OrthoDB" id="9807558at2"/>
<protein>
    <submittedName>
        <fullName evidence="6">IclR family transcriptional regulator</fullName>
    </submittedName>
</protein>
<dbReference type="PROSITE" id="PS51077">
    <property type="entry name" value="HTH_ICLR"/>
    <property type="match status" value="1"/>
</dbReference>
<dbReference type="Proteomes" id="UP000031553">
    <property type="component" value="Unassembled WGS sequence"/>
</dbReference>
<keyword evidence="3" id="KW-0804">Transcription</keyword>
<dbReference type="EMBL" id="JUFX02000079">
    <property type="protein sequence ID" value="KPH87952.1"/>
    <property type="molecule type" value="Genomic_DNA"/>
</dbReference>
<comment type="caution">
    <text evidence="6">The sequence shown here is derived from an EMBL/GenBank/DDBJ whole genome shotgun (WGS) entry which is preliminary data.</text>
</comment>
<evidence type="ECO:0000313" key="7">
    <source>
        <dbReference type="Proteomes" id="UP000031553"/>
    </source>
</evidence>
<evidence type="ECO:0000256" key="2">
    <source>
        <dbReference type="ARBA" id="ARBA00023125"/>
    </source>
</evidence>
<evidence type="ECO:0000256" key="3">
    <source>
        <dbReference type="ARBA" id="ARBA00023163"/>
    </source>
</evidence>
<evidence type="ECO:0000313" key="6">
    <source>
        <dbReference type="EMBL" id="KPH87952.1"/>
    </source>
</evidence>
<dbReference type="PANTHER" id="PTHR30136">
    <property type="entry name" value="HELIX-TURN-HELIX TRANSCRIPTIONAL REGULATOR, ICLR FAMILY"/>
    <property type="match status" value="1"/>
</dbReference>
<dbReference type="RefSeq" id="WP_039734521.1">
    <property type="nucleotide sequence ID" value="NZ_JUFX02000079.1"/>
</dbReference>
<dbReference type="InterPro" id="IPR036390">
    <property type="entry name" value="WH_DNA-bd_sf"/>
</dbReference>
<dbReference type="SUPFAM" id="SSF46785">
    <property type="entry name" value="Winged helix' DNA-binding domain"/>
    <property type="match status" value="1"/>
</dbReference>
<dbReference type="PROSITE" id="PS51078">
    <property type="entry name" value="ICLR_ED"/>
    <property type="match status" value="1"/>
</dbReference>
<feature type="domain" description="HTH iclR-type" evidence="4">
    <location>
        <begin position="17"/>
        <end position="84"/>
    </location>
</feature>
<name>A0A0N1FBD9_9PROT</name>
<feature type="domain" description="IclR-ED" evidence="5">
    <location>
        <begin position="78"/>
        <end position="261"/>
    </location>
</feature>
<dbReference type="InterPro" id="IPR029016">
    <property type="entry name" value="GAF-like_dom_sf"/>
</dbReference>
<dbReference type="GO" id="GO:0045892">
    <property type="term" value="P:negative regulation of DNA-templated transcription"/>
    <property type="evidence" value="ECO:0007669"/>
    <property type="project" value="TreeGrafter"/>
</dbReference>
<dbReference type="Gene3D" id="3.30.450.40">
    <property type="match status" value="1"/>
</dbReference>
<evidence type="ECO:0000256" key="1">
    <source>
        <dbReference type="ARBA" id="ARBA00023015"/>
    </source>
</evidence>
<dbReference type="InterPro" id="IPR036388">
    <property type="entry name" value="WH-like_DNA-bd_sf"/>
</dbReference>
<organism evidence="6 7">
    <name type="scientific">Komagataeibacter intermedius AF2</name>
    <dbReference type="NCBI Taxonomy" id="1458464"/>
    <lineage>
        <taxon>Bacteria</taxon>
        <taxon>Pseudomonadati</taxon>
        <taxon>Pseudomonadota</taxon>
        <taxon>Alphaproteobacteria</taxon>
        <taxon>Acetobacterales</taxon>
        <taxon>Acetobacteraceae</taxon>
        <taxon>Komagataeibacter</taxon>
    </lineage>
</organism>
<evidence type="ECO:0000259" key="4">
    <source>
        <dbReference type="PROSITE" id="PS51077"/>
    </source>
</evidence>
<dbReference type="SUPFAM" id="SSF55781">
    <property type="entry name" value="GAF domain-like"/>
    <property type="match status" value="1"/>
</dbReference>
<dbReference type="Gene3D" id="1.10.10.10">
    <property type="entry name" value="Winged helix-like DNA-binding domain superfamily/Winged helix DNA-binding domain"/>
    <property type="match status" value="1"/>
</dbReference>
<dbReference type="InterPro" id="IPR014757">
    <property type="entry name" value="Tscrpt_reg_IclR_C"/>
</dbReference>
<dbReference type="GO" id="GO:0003700">
    <property type="term" value="F:DNA-binding transcription factor activity"/>
    <property type="evidence" value="ECO:0007669"/>
    <property type="project" value="TreeGrafter"/>
</dbReference>
<keyword evidence="1" id="KW-0805">Transcription regulation</keyword>
<proteinExistence type="predicted"/>
<dbReference type="InterPro" id="IPR005471">
    <property type="entry name" value="Tscrpt_reg_IclR_N"/>
</dbReference>
<keyword evidence="2" id="KW-0238">DNA-binding</keyword>
<reference evidence="6 7" key="1">
    <citation type="submission" date="2015-07" db="EMBL/GenBank/DDBJ databases">
        <title>Draft Genome Sequence of Komagataeibacter intermedius Strain AF2, Isolated from Kombucha Tea.</title>
        <authorList>
            <person name="Santos R.A."/>
            <person name="Berretta A.A."/>
            <person name="Barud H.S."/>
            <person name="Ribeiro S.J."/>
            <person name="Gonzalez-Garcia L.N."/>
            <person name="Zucchi T.D."/>
            <person name="Goldman G.H."/>
            <person name="Riano-Pachon D.M."/>
        </authorList>
    </citation>
    <scope>NUCLEOTIDE SEQUENCE [LARGE SCALE GENOMIC DNA]</scope>
    <source>
        <strain evidence="6 7">AF2</strain>
    </source>
</reference>
<dbReference type="GO" id="GO:0003677">
    <property type="term" value="F:DNA binding"/>
    <property type="evidence" value="ECO:0007669"/>
    <property type="project" value="UniProtKB-KW"/>
</dbReference>
<accession>A0A0N1FBD9</accession>
<gene>
    <name evidence="6" type="ORF">GLUCOINTEAF2_0201881</name>
</gene>
<dbReference type="Pfam" id="PF01614">
    <property type="entry name" value="IclR_C"/>
    <property type="match status" value="1"/>
</dbReference>
<sequence length="261" mass="28612">MTVQNSTEEIKKNRGLVGSLAHGLNVLMAFDKDHAQMTLSVVSERTGMDRASARRYLLTLCHLGFVTQSGRLFRLTSKVMDLGYSFLSSIPLAQKAQPYLNMIRDQTGFPVALGIRDELDIVHVASANTDEFASPALTIGRRFPLAYASAGRCILAFLPGDERDAILRRIRLAPLSEYSITTMAGLRANLTDTQKTGFALVDQEMQVGIRSLAVPVFDHNANVVASFNTFTFSSIVPEDVLIERALPTMLAVATEFGKTII</sequence>
<evidence type="ECO:0000259" key="5">
    <source>
        <dbReference type="PROSITE" id="PS51078"/>
    </source>
</evidence>
<dbReference type="AlphaFoldDB" id="A0A0N1FBD9"/>
<dbReference type="SMART" id="SM00346">
    <property type="entry name" value="HTH_ICLR"/>
    <property type="match status" value="1"/>
</dbReference>
<dbReference type="Pfam" id="PF09339">
    <property type="entry name" value="HTH_IclR"/>
    <property type="match status" value="1"/>
</dbReference>
<dbReference type="InterPro" id="IPR050707">
    <property type="entry name" value="HTH_MetabolicPath_Reg"/>
</dbReference>